<sequence length="90" mass="10315">MDSSLFPLTLMLIGFFFLMIYPQMRRQKKEKKFLSELKVGTRVVTKSGLHGKIVEIKDGSETCIIQTMAGKIRYEISAISLEMSNKLNKK</sequence>
<keyword evidence="6 9" id="KW-1133">Transmembrane helix</keyword>
<evidence type="ECO:0000256" key="7">
    <source>
        <dbReference type="ARBA" id="ARBA00023010"/>
    </source>
</evidence>
<name>A0A381YRL7_9ZZZZ</name>
<keyword evidence="3" id="KW-1003">Cell membrane</keyword>
<keyword evidence="8 9" id="KW-0472">Membrane</keyword>
<evidence type="ECO:0000256" key="8">
    <source>
        <dbReference type="ARBA" id="ARBA00023136"/>
    </source>
</evidence>
<dbReference type="Pfam" id="PF02699">
    <property type="entry name" value="YajC"/>
    <property type="match status" value="1"/>
</dbReference>
<evidence type="ECO:0000313" key="10">
    <source>
        <dbReference type="EMBL" id="SVA79655.1"/>
    </source>
</evidence>
<dbReference type="PANTHER" id="PTHR33909:SF1">
    <property type="entry name" value="SEC TRANSLOCON ACCESSORY COMPLEX SUBUNIT YAJC"/>
    <property type="match status" value="1"/>
</dbReference>
<dbReference type="AlphaFoldDB" id="A0A381YRL7"/>
<reference evidence="10" key="1">
    <citation type="submission" date="2018-05" db="EMBL/GenBank/DDBJ databases">
        <authorList>
            <person name="Lanie J.A."/>
            <person name="Ng W.-L."/>
            <person name="Kazmierczak K.M."/>
            <person name="Andrzejewski T.M."/>
            <person name="Davidsen T.M."/>
            <person name="Wayne K.J."/>
            <person name="Tettelin H."/>
            <person name="Glass J.I."/>
            <person name="Rusch D."/>
            <person name="Podicherti R."/>
            <person name="Tsui H.-C.T."/>
            <person name="Winkler M.E."/>
        </authorList>
    </citation>
    <scope>NUCLEOTIDE SEQUENCE</scope>
</reference>
<evidence type="ECO:0008006" key="11">
    <source>
        <dbReference type="Google" id="ProtNLM"/>
    </source>
</evidence>
<protein>
    <recommendedName>
        <fullName evidence="11">Preprotein translocase subunit YajC</fullName>
    </recommendedName>
</protein>
<evidence type="ECO:0000256" key="3">
    <source>
        <dbReference type="ARBA" id="ARBA00022475"/>
    </source>
</evidence>
<evidence type="ECO:0000256" key="5">
    <source>
        <dbReference type="ARBA" id="ARBA00022927"/>
    </source>
</evidence>
<gene>
    <name evidence="10" type="ORF">METZ01_LOCUS132509</name>
</gene>
<keyword evidence="4 9" id="KW-0812">Transmembrane</keyword>
<dbReference type="GO" id="GO:0005886">
    <property type="term" value="C:plasma membrane"/>
    <property type="evidence" value="ECO:0007669"/>
    <property type="project" value="UniProtKB-SubCell"/>
</dbReference>
<evidence type="ECO:0000256" key="2">
    <source>
        <dbReference type="ARBA" id="ARBA00022448"/>
    </source>
</evidence>
<keyword evidence="2" id="KW-0813">Transport</keyword>
<accession>A0A381YRL7</accession>
<dbReference type="SMART" id="SM01323">
    <property type="entry name" value="YajC"/>
    <property type="match status" value="1"/>
</dbReference>
<evidence type="ECO:0000256" key="1">
    <source>
        <dbReference type="ARBA" id="ARBA00004162"/>
    </source>
</evidence>
<evidence type="ECO:0000256" key="4">
    <source>
        <dbReference type="ARBA" id="ARBA00022692"/>
    </source>
</evidence>
<dbReference type="PANTHER" id="PTHR33909">
    <property type="entry name" value="SEC TRANSLOCON ACCESSORY COMPLEX SUBUNIT YAJC"/>
    <property type="match status" value="1"/>
</dbReference>
<proteinExistence type="predicted"/>
<comment type="subcellular location">
    <subcellularLocation>
        <location evidence="1">Cell membrane</location>
        <topology evidence="1">Single-pass membrane protein</topology>
    </subcellularLocation>
</comment>
<dbReference type="NCBIfam" id="TIGR00739">
    <property type="entry name" value="yajC"/>
    <property type="match status" value="1"/>
</dbReference>
<keyword evidence="7" id="KW-0811">Translocation</keyword>
<dbReference type="GO" id="GO:0015031">
    <property type="term" value="P:protein transport"/>
    <property type="evidence" value="ECO:0007669"/>
    <property type="project" value="UniProtKB-KW"/>
</dbReference>
<organism evidence="10">
    <name type="scientific">marine metagenome</name>
    <dbReference type="NCBI Taxonomy" id="408172"/>
    <lineage>
        <taxon>unclassified sequences</taxon>
        <taxon>metagenomes</taxon>
        <taxon>ecological metagenomes</taxon>
    </lineage>
</organism>
<feature type="transmembrane region" description="Helical" evidence="9">
    <location>
        <begin position="6"/>
        <end position="24"/>
    </location>
</feature>
<dbReference type="EMBL" id="UINC01018886">
    <property type="protein sequence ID" value="SVA79655.1"/>
    <property type="molecule type" value="Genomic_DNA"/>
</dbReference>
<dbReference type="PRINTS" id="PR01853">
    <property type="entry name" value="YAJCTRNLCASE"/>
</dbReference>
<evidence type="ECO:0000256" key="9">
    <source>
        <dbReference type="SAM" id="Phobius"/>
    </source>
</evidence>
<keyword evidence="5" id="KW-0653">Protein transport</keyword>
<evidence type="ECO:0000256" key="6">
    <source>
        <dbReference type="ARBA" id="ARBA00022989"/>
    </source>
</evidence>
<dbReference type="InterPro" id="IPR003849">
    <property type="entry name" value="Preprotein_translocase_YajC"/>
</dbReference>